<dbReference type="EMBL" id="AAXU02000001">
    <property type="protein sequence ID" value="EAZ83113.1"/>
    <property type="molecule type" value="Genomic_DNA"/>
</dbReference>
<evidence type="ECO:0000313" key="2">
    <source>
        <dbReference type="EMBL" id="EAZ83113.1"/>
    </source>
</evidence>
<evidence type="ECO:0000313" key="3">
    <source>
        <dbReference type="Proteomes" id="UP000003919"/>
    </source>
</evidence>
<dbReference type="STRING" id="388413.ALPR1_12870"/>
<dbReference type="HOGENOM" id="CLU_1831856_0_0_10"/>
<keyword evidence="1" id="KW-0175">Coiled coil</keyword>
<dbReference type="Proteomes" id="UP000003919">
    <property type="component" value="Unassembled WGS sequence"/>
</dbReference>
<keyword evidence="3" id="KW-1185">Reference proteome</keyword>
<dbReference type="AlphaFoldDB" id="A3HTE5"/>
<feature type="coiled-coil region" evidence="1">
    <location>
        <begin position="37"/>
        <end position="64"/>
    </location>
</feature>
<comment type="caution">
    <text evidence="2">The sequence shown here is derived from an EMBL/GenBank/DDBJ whole genome shotgun (WGS) entry which is preliminary data.</text>
</comment>
<dbReference type="eggNOG" id="ENOG5032UI3">
    <property type="taxonomic scope" value="Bacteria"/>
</dbReference>
<proteinExistence type="predicted"/>
<protein>
    <submittedName>
        <fullName evidence="2">Uncharacterized protein</fullName>
    </submittedName>
</protein>
<evidence type="ECO:0000256" key="1">
    <source>
        <dbReference type="SAM" id="Coils"/>
    </source>
</evidence>
<accession>A3HTE5</accession>
<sequence length="154" mass="17955">MPIFVFSKQKNQEGMNWDKLDLELTEIVEKRNQLAEMDYSDASYDDLEEELHDLEDDFNADYEDTLEPELEKIYSVLKSDTDILLPTAYLANKYKPLQPDARGIVSYEVVGREGVPIESDQFDRQDVRLVLVPNPARFLMIINGNPLKILWRSR</sequence>
<gene>
    <name evidence="2" type="ORF">ALPR1_12870</name>
</gene>
<organism evidence="2 3">
    <name type="scientific">Algoriphagus machipongonensis</name>
    <dbReference type="NCBI Taxonomy" id="388413"/>
    <lineage>
        <taxon>Bacteria</taxon>
        <taxon>Pseudomonadati</taxon>
        <taxon>Bacteroidota</taxon>
        <taxon>Cytophagia</taxon>
        <taxon>Cytophagales</taxon>
        <taxon>Cyclobacteriaceae</taxon>
        <taxon>Algoriphagus</taxon>
    </lineage>
</organism>
<reference evidence="2 3" key="1">
    <citation type="journal article" date="2011" name="J. Bacteriol.">
        <title>Complete genome sequence of Algoriphagus sp. PR1, bacterial prey of a colony-forming choanoflagellate.</title>
        <authorList>
            <person name="Alegado R.A."/>
            <person name="Ferriera S."/>
            <person name="Nusbaum C."/>
            <person name="Young S.K."/>
            <person name="Zeng Q."/>
            <person name="Imamovic A."/>
            <person name="Fairclough S.R."/>
            <person name="King N."/>
        </authorList>
    </citation>
    <scope>NUCLEOTIDE SEQUENCE [LARGE SCALE GENOMIC DNA]</scope>
    <source>
        <strain evidence="2 3">PR1</strain>
    </source>
</reference>
<name>A3HTE5_9BACT</name>